<dbReference type="SMART" id="SM00499">
    <property type="entry name" value="AAI"/>
    <property type="match status" value="1"/>
</dbReference>
<evidence type="ECO:0000259" key="4">
    <source>
        <dbReference type="SMART" id="SM00499"/>
    </source>
</evidence>
<dbReference type="GO" id="GO:0006869">
    <property type="term" value="P:lipid transport"/>
    <property type="evidence" value="ECO:0007669"/>
    <property type="project" value="InterPro"/>
</dbReference>
<proteinExistence type="predicted"/>
<dbReference type="CDD" id="cd01959">
    <property type="entry name" value="nsLTP2"/>
    <property type="match status" value="1"/>
</dbReference>
<organism evidence="5 6">
    <name type="scientific">Gossypium lobatum</name>
    <dbReference type="NCBI Taxonomy" id="34289"/>
    <lineage>
        <taxon>Eukaryota</taxon>
        <taxon>Viridiplantae</taxon>
        <taxon>Streptophyta</taxon>
        <taxon>Embryophyta</taxon>
        <taxon>Tracheophyta</taxon>
        <taxon>Spermatophyta</taxon>
        <taxon>Magnoliopsida</taxon>
        <taxon>eudicotyledons</taxon>
        <taxon>Gunneridae</taxon>
        <taxon>Pentapetalae</taxon>
        <taxon>rosids</taxon>
        <taxon>malvids</taxon>
        <taxon>Malvales</taxon>
        <taxon>Malvaceae</taxon>
        <taxon>Malvoideae</taxon>
        <taxon>Gossypium</taxon>
    </lineage>
</organism>
<dbReference type="Pfam" id="PF00234">
    <property type="entry name" value="Tryp_alpha_amyl"/>
    <property type="match status" value="1"/>
</dbReference>
<evidence type="ECO:0000313" key="5">
    <source>
        <dbReference type="EMBL" id="MBA0562383.1"/>
    </source>
</evidence>
<keyword evidence="2" id="KW-0446">Lipid-binding</keyword>
<protein>
    <recommendedName>
        <fullName evidence="4">Bifunctional inhibitor/plant lipid transfer protein/seed storage helical domain-containing protein</fullName>
    </recommendedName>
</protein>
<dbReference type="GO" id="GO:0008289">
    <property type="term" value="F:lipid binding"/>
    <property type="evidence" value="ECO:0007669"/>
    <property type="project" value="UniProtKB-KW"/>
</dbReference>
<evidence type="ECO:0000256" key="3">
    <source>
        <dbReference type="SAM" id="Phobius"/>
    </source>
</evidence>
<dbReference type="Gene3D" id="1.10.110.10">
    <property type="entry name" value="Plant lipid-transfer and hydrophobic proteins"/>
    <property type="match status" value="1"/>
</dbReference>
<keyword evidence="1" id="KW-0813">Transport</keyword>
<dbReference type="AlphaFoldDB" id="A0A7J8MCM4"/>
<keyword evidence="3" id="KW-0472">Membrane</keyword>
<feature type="transmembrane region" description="Helical" evidence="3">
    <location>
        <begin position="75"/>
        <end position="92"/>
    </location>
</feature>
<keyword evidence="3" id="KW-1133">Transmembrane helix</keyword>
<dbReference type="PANTHER" id="PTHR33214:SF44">
    <property type="entry name" value="NON-SPECIFIC LIPID TRANSFER PROTEIN GPI-ANCHORED 33"/>
    <property type="match status" value="1"/>
</dbReference>
<dbReference type="SUPFAM" id="SSF47699">
    <property type="entry name" value="Bifunctional inhibitor/lipid-transfer protein/seed storage 2S albumin"/>
    <property type="match status" value="1"/>
</dbReference>
<evidence type="ECO:0000256" key="2">
    <source>
        <dbReference type="ARBA" id="ARBA00023121"/>
    </source>
</evidence>
<dbReference type="PANTHER" id="PTHR33214">
    <property type="entry name" value="BIFUNCTIONAL INHIBITOR/LIPID-TRANSFER PROTEIN/SEED STORAGE 2S ALBUMIN SUPERFAMILY PROTEIN"/>
    <property type="match status" value="1"/>
</dbReference>
<evidence type="ECO:0000256" key="1">
    <source>
        <dbReference type="ARBA" id="ARBA00022448"/>
    </source>
</evidence>
<dbReference type="InterPro" id="IPR033872">
    <property type="entry name" value="nsLTP2"/>
</dbReference>
<reference evidence="5 6" key="1">
    <citation type="journal article" date="2019" name="Genome Biol. Evol.">
        <title>Insights into the evolution of the New World diploid cottons (Gossypium, subgenus Houzingenia) based on genome sequencing.</title>
        <authorList>
            <person name="Grover C.E."/>
            <person name="Arick M.A. 2nd"/>
            <person name="Thrash A."/>
            <person name="Conover J.L."/>
            <person name="Sanders W.S."/>
            <person name="Peterson D.G."/>
            <person name="Frelichowski J.E."/>
            <person name="Scheffler J.A."/>
            <person name="Scheffler B.E."/>
            <person name="Wendel J.F."/>
        </authorList>
    </citation>
    <scope>NUCLEOTIDE SEQUENCE [LARGE SCALE GENOMIC DNA]</scope>
    <source>
        <strain evidence="5">157</strain>
        <tissue evidence="5">Leaf</tissue>
    </source>
</reference>
<feature type="domain" description="Bifunctional inhibitor/plant lipid transfer protein/seed storage helical" evidence="4">
    <location>
        <begin position="102"/>
        <end position="167"/>
    </location>
</feature>
<keyword evidence="6" id="KW-1185">Reference proteome</keyword>
<dbReference type="Proteomes" id="UP000593572">
    <property type="component" value="Unassembled WGS sequence"/>
</dbReference>
<gene>
    <name evidence="5" type="ORF">Golob_007431</name>
</gene>
<name>A0A7J8MCM4_9ROSI</name>
<dbReference type="EMBL" id="JABEZX010000008">
    <property type="protein sequence ID" value="MBA0562383.1"/>
    <property type="molecule type" value="Genomic_DNA"/>
</dbReference>
<comment type="caution">
    <text evidence="5">The sequence shown here is derived from an EMBL/GenBank/DDBJ whole genome shotgun (WGS) entry which is preliminary data.</text>
</comment>
<sequence>MEALGSEELGDHSRKDCVPTRFFDSCSHSPKEFQEAMNGEHFKINVDMLDKEQVTTFGATIRELESMGEKMMKRVSFVALCVVALAVVLFSGESRTAEAVTCNPGELAPCSPALMSASPPSSACCSKLKAQQPCLCGYIKNPSLKQYVNSPNAKKVASTCGVPYPKC</sequence>
<evidence type="ECO:0000313" key="6">
    <source>
        <dbReference type="Proteomes" id="UP000593572"/>
    </source>
</evidence>
<dbReference type="InterPro" id="IPR016140">
    <property type="entry name" value="Bifunc_inhib/LTP/seed_store"/>
</dbReference>
<dbReference type="InterPro" id="IPR036312">
    <property type="entry name" value="Bifun_inhib/LTP/seed_sf"/>
</dbReference>
<keyword evidence="3" id="KW-0812">Transmembrane</keyword>
<accession>A0A7J8MCM4</accession>